<evidence type="ECO:0000256" key="1">
    <source>
        <dbReference type="ARBA" id="ARBA00022741"/>
    </source>
</evidence>
<dbReference type="Gene3D" id="3.40.50.620">
    <property type="entry name" value="HUPs"/>
    <property type="match status" value="1"/>
</dbReference>
<accession>A0A3B1BM70</accession>
<keyword evidence="1" id="KW-0547">Nucleotide-binding</keyword>
<gene>
    <name evidence="5" type="ORF">MNBD_NITROSPINAE01-1044</name>
</gene>
<feature type="domain" description="Thil AANH" evidence="3">
    <location>
        <begin position="4"/>
        <end position="148"/>
    </location>
</feature>
<dbReference type="PANTHER" id="PTHR11933:SF6">
    <property type="entry name" value="THIL AANH DOMAIN-CONTAINING PROTEIN"/>
    <property type="match status" value="1"/>
</dbReference>
<proteinExistence type="predicted"/>
<protein>
    <submittedName>
        <fullName evidence="5">Possible RNA methyltransferase aq_898</fullName>
    </submittedName>
</protein>
<name>A0A3B1BM70_9ZZZZ</name>
<keyword evidence="2" id="KW-0067">ATP-binding</keyword>
<dbReference type="GO" id="GO:0005524">
    <property type="term" value="F:ATP binding"/>
    <property type="evidence" value="ECO:0007669"/>
    <property type="project" value="UniProtKB-KW"/>
</dbReference>
<dbReference type="Pfam" id="PF18297">
    <property type="entry name" value="NFACT-R_2"/>
    <property type="match status" value="1"/>
</dbReference>
<keyword evidence="5" id="KW-0808">Transferase</keyword>
<dbReference type="Pfam" id="PF02568">
    <property type="entry name" value="ThiI"/>
    <property type="match status" value="1"/>
</dbReference>
<evidence type="ECO:0000259" key="3">
    <source>
        <dbReference type="Pfam" id="PF02568"/>
    </source>
</evidence>
<dbReference type="GO" id="GO:0008168">
    <property type="term" value="F:methyltransferase activity"/>
    <property type="evidence" value="ECO:0007669"/>
    <property type="project" value="UniProtKB-KW"/>
</dbReference>
<dbReference type="InterPro" id="IPR020536">
    <property type="entry name" value="ThiI_AANH"/>
</dbReference>
<reference evidence="5" key="1">
    <citation type="submission" date="2018-06" db="EMBL/GenBank/DDBJ databases">
        <authorList>
            <person name="Zhirakovskaya E."/>
        </authorList>
    </citation>
    <scope>NUCLEOTIDE SEQUENCE</scope>
</reference>
<organism evidence="5">
    <name type="scientific">hydrothermal vent metagenome</name>
    <dbReference type="NCBI Taxonomy" id="652676"/>
    <lineage>
        <taxon>unclassified sequences</taxon>
        <taxon>metagenomes</taxon>
        <taxon>ecological metagenomes</taxon>
    </lineage>
</organism>
<evidence type="ECO:0000259" key="4">
    <source>
        <dbReference type="Pfam" id="PF18297"/>
    </source>
</evidence>
<evidence type="ECO:0000313" key="5">
    <source>
        <dbReference type="EMBL" id="VAX15631.1"/>
    </source>
</evidence>
<evidence type="ECO:0000256" key="2">
    <source>
        <dbReference type="ARBA" id="ARBA00022840"/>
    </source>
</evidence>
<dbReference type="GO" id="GO:0032259">
    <property type="term" value="P:methylation"/>
    <property type="evidence" value="ECO:0007669"/>
    <property type="project" value="UniProtKB-KW"/>
</dbReference>
<dbReference type="InterPro" id="IPR014729">
    <property type="entry name" value="Rossmann-like_a/b/a_fold"/>
</dbReference>
<sequence>MAVKVIGLLSGGLDSTLATRIMKKLGFEVIILNFMSPFCTCTRNDHGCKSEAKRLADELGAPVRLEFMGEKYIDMVKNPVYGYGKNMNPCVDCRIMMFKRAKEVMEEEGAAFVYTGEVVGQRAMSQKMDRMRLIERESGLAGRLVRPLCAKLLPPTIAEKEGLIDRDQMLAIHGRSRKPQIQIAKEEFGMTENLCSGGGCLLTDASFSKRMKDLVTHDDEASVKDARLLRMGRHFRLSDELKVIVGRNEGENEQIEKMAGGDDFLFYPVEVSGPVALAKGKLSRDSIDAIGSITARYCSGVNGSPVKIKYQRKGDASAWQIETTPMAEANIDQLRL</sequence>
<dbReference type="PANTHER" id="PTHR11933">
    <property type="entry name" value="TRNA 5-METHYLAMINOMETHYL-2-THIOURIDYLATE -METHYLTRANSFERASE"/>
    <property type="match status" value="1"/>
</dbReference>
<dbReference type="EMBL" id="UOGC01000017">
    <property type="protein sequence ID" value="VAX15631.1"/>
    <property type="molecule type" value="Genomic_DNA"/>
</dbReference>
<dbReference type="GO" id="GO:0004810">
    <property type="term" value="F:CCA tRNA nucleotidyltransferase activity"/>
    <property type="evidence" value="ECO:0007669"/>
    <property type="project" value="InterPro"/>
</dbReference>
<keyword evidence="5" id="KW-0489">Methyltransferase</keyword>
<dbReference type="InterPro" id="IPR059101">
    <property type="entry name" value="NFACT-R_2"/>
</dbReference>
<dbReference type="AlphaFoldDB" id="A0A3B1BM70"/>
<dbReference type="SUPFAM" id="SSF52402">
    <property type="entry name" value="Adenine nucleotide alpha hydrolases-like"/>
    <property type="match status" value="1"/>
</dbReference>
<feature type="domain" description="NFACT protein RNA binding" evidence="4">
    <location>
        <begin position="232"/>
        <end position="333"/>
    </location>
</feature>